<evidence type="ECO:0000313" key="3">
    <source>
        <dbReference type="EMBL" id="KAL2060143.1"/>
    </source>
</evidence>
<dbReference type="EMBL" id="JAZHXI010000024">
    <property type="protein sequence ID" value="KAL2060143.1"/>
    <property type="molecule type" value="Genomic_DNA"/>
</dbReference>
<keyword evidence="1" id="KW-0812">Transmembrane</keyword>
<keyword evidence="1" id="KW-0472">Membrane</keyword>
<evidence type="ECO:0000259" key="2">
    <source>
        <dbReference type="Pfam" id="PF24803"/>
    </source>
</evidence>
<feature type="transmembrane region" description="Helical" evidence="1">
    <location>
        <begin position="85"/>
        <end position="103"/>
    </location>
</feature>
<organism evidence="3 4">
    <name type="scientific">Oculimacula yallundae</name>
    <dbReference type="NCBI Taxonomy" id="86028"/>
    <lineage>
        <taxon>Eukaryota</taxon>
        <taxon>Fungi</taxon>
        <taxon>Dikarya</taxon>
        <taxon>Ascomycota</taxon>
        <taxon>Pezizomycotina</taxon>
        <taxon>Leotiomycetes</taxon>
        <taxon>Helotiales</taxon>
        <taxon>Ploettnerulaceae</taxon>
        <taxon>Oculimacula</taxon>
    </lineage>
</organism>
<evidence type="ECO:0000256" key="1">
    <source>
        <dbReference type="SAM" id="Phobius"/>
    </source>
</evidence>
<keyword evidence="4" id="KW-1185">Reference proteome</keyword>
<accession>A0ABR4BU00</accession>
<dbReference type="PANTHER" id="PTHR37019">
    <property type="entry name" value="CHROMOSOME 1, WHOLE GENOME SHOTGUN SEQUENCE"/>
    <property type="match status" value="1"/>
</dbReference>
<feature type="domain" description="DUF7704" evidence="2">
    <location>
        <begin position="2"/>
        <end position="140"/>
    </location>
</feature>
<comment type="caution">
    <text evidence="3">The sequence shown here is derived from an EMBL/GenBank/DDBJ whole genome shotgun (WGS) entry which is preliminary data.</text>
</comment>
<protein>
    <recommendedName>
        <fullName evidence="2">DUF7704 domain-containing protein</fullName>
    </recommendedName>
</protein>
<dbReference type="Pfam" id="PF24803">
    <property type="entry name" value="DUF7704"/>
    <property type="match status" value="1"/>
</dbReference>
<gene>
    <name evidence="3" type="ORF">VTL71DRAFT_9965</name>
</gene>
<keyword evidence="1" id="KW-1133">Transmembrane helix</keyword>
<evidence type="ECO:0000313" key="4">
    <source>
        <dbReference type="Proteomes" id="UP001595075"/>
    </source>
</evidence>
<proteinExistence type="predicted"/>
<dbReference type="Proteomes" id="UP001595075">
    <property type="component" value="Unassembled WGS sequence"/>
</dbReference>
<sequence length="157" mass="17235">MAAIPAFYRMFFLYIDPLLCLSGIYVLFFDHATYLDSGVPHGLSKSSIDPLARYLMNALGSYSLTILGIQILLLHRFSEVKIWRVIQFSILLADLGLLYGVYATDPLGFWDLGSWTSGDWTNNGILLAVAAIRSLFLLTVRSSGILGAGGVRAHTSS</sequence>
<feature type="transmembrane region" description="Helical" evidence="1">
    <location>
        <begin position="54"/>
        <end position="73"/>
    </location>
</feature>
<feature type="transmembrane region" description="Helical" evidence="1">
    <location>
        <begin position="123"/>
        <end position="140"/>
    </location>
</feature>
<name>A0ABR4BU00_9HELO</name>
<dbReference type="InterPro" id="IPR056121">
    <property type="entry name" value="DUF7704"/>
</dbReference>
<feature type="transmembrane region" description="Helical" evidence="1">
    <location>
        <begin position="12"/>
        <end position="34"/>
    </location>
</feature>
<reference evidence="3 4" key="1">
    <citation type="journal article" date="2024" name="Commun. Biol.">
        <title>Comparative genomic analysis of thermophilic fungi reveals convergent evolutionary adaptations and gene losses.</title>
        <authorList>
            <person name="Steindorff A.S."/>
            <person name="Aguilar-Pontes M.V."/>
            <person name="Robinson A.J."/>
            <person name="Andreopoulos B."/>
            <person name="LaButti K."/>
            <person name="Kuo A."/>
            <person name="Mondo S."/>
            <person name="Riley R."/>
            <person name="Otillar R."/>
            <person name="Haridas S."/>
            <person name="Lipzen A."/>
            <person name="Grimwood J."/>
            <person name="Schmutz J."/>
            <person name="Clum A."/>
            <person name="Reid I.D."/>
            <person name="Moisan M.C."/>
            <person name="Butler G."/>
            <person name="Nguyen T.T.M."/>
            <person name="Dewar K."/>
            <person name="Conant G."/>
            <person name="Drula E."/>
            <person name="Henrissat B."/>
            <person name="Hansel C."/>
            <person name="Singer S."/>
            <person name="Hutchinson M.I."/>
            <person name="de Vries R.P."/>
            <person name="Natvig D.O."/>
            <person name="Powell A.J."/>
            <person name="Tsang A."/>
            <person name="Grigoriev I.V."/>
        </authorList>
    </citation>
    <scope>NUCLEOTIDE SEQUENCE [LARGE SCALE GENOMIC DNA]</scope>
    <source>
        <strain evidence="3 4">CBS 494.80</strain>
    </source>
</reference>
<dbReference type="PANTHER" id="PTHR37019:SF1">
    <property type="entry name" value="EXPERA DOMAIN-CONTAINING PROTEIN"/>
    <property type="match status" value="1"/>
</dbReference>